<accession>A0A9W6B0F2</accession>
<feature type="transmembrane region" description="Helical" evidence="8">
    <location>
        <begin position="26"/>
        <end position="49"/>
    </location>
</feature>
<evidence type="ECO:0000259" key="9">
    <source>
        <dbReference type="PROSITE" id="PS50928"/>
    </source>
</evidence>
<keyword evidence="3 8" id="KW-0813">Transport</keyword>
<dbReference type="Proteomes" id="UP001144204">
    <property type="component" value="Unassembled WGS sequence"/>
</dbReference>
<dbReference type="GO" id="GO:0048473">
    <property type="term" value="P:D-methionine transmembrane transport"/>
    <property type="evidence" value="ECO:0007669"/>
    <property type="project" value="TreeGrafter"/>
</dbReference>
<evidence type="ECO:0000313" key="11">
    <source>
        <dbReference type="Proteomes" id="UP001144204"/>
    </source>
</evidence>
<comment type="similarity">
    <text evidence="2">Belongs to the binding-protein-dependent transport system permease family. CysTW subfamily.</text>
</comment>
<keyword evidence="11" id="KW-1185">Reference proteome</keyword>
<evidence type="ECO:0000313" key="10">
    <source>
        <dbReference type="EMBL" id="GLB46291.1"/>
    </source>
</evidence>
<reference evidence="10" key="2">
    <citation type="journal article" date="2023" name="PLoS ONE">
        <title>Philodulcilactobacillus myokoensis gen. nov., sp. nov., a fructophilic, acidophilic, and agar-phobic lactic acid bacterium isolated from fermented vegetable extracts.</title>
        <authorList>
            <person name="Kouya T."/>
            <person name="Ishiyama Y."/>
            <person name="Ohashi S."/>
            <person name="Kumakubo R."/>
            <person name="Yamazaki T."/>
            <person name="Otaki T."/>
        </authorList>
    </citation>
    <scope>NUCLEOTIDE SEQUENCE</scope>
    <source>
        <strain evidence="10">WR16-4</strain>
    </source>
</reference>
<keyword evidence="5 8" id="KW-0812">Transmembrane</keyword>
<feature type="transmembrane region" description="Helical" evidence="8">
    <location>
        <begin position="77"/>
        <end position="107"/>
    </location>
</feature>
<feature type="transmembrane region" description="Helical" evidence="8">
    <location>
        <begin position="160"/>
        <end position="186"/>
    </location>
</feature>
<name>A0A9W6B0F2_9LACO</name>
<dbReference type="Gene3D" id="1.10.3720.10">
    <property type="entry name" value="MetI-like"/>
    <property type="match status" value="1"/>
</dbReference>
<keyword evidence="7 8" id="KW-0472">Membrane</keyword>
<evidence type="ECO:0000256" key="5">
    <source>
        <dbReference type="ARBA" id="ARBA00022692"/>
    </source>
</evidence>
<evidence type="ECO:0000256" key="8">
    <source>
        <dbReference type="RuleBase" id="RU363032"/>
    </source>
</evidence>
<dbReference type="SUPFAM" id="SSF161098">
    <property type="entry name" value="MetI-like"/>
    <property type="match status" value="1"/>
</dbReference>
<proteinExistence type="inferred from homology"/>
<feature type="domain" description="ABC transmembrane type-1" evidence="9">
    <location>
        <begin position="22"/>
        <end position="216"/>
    </location>
</feature>
<dbReference type="AlphaFoldDB" id="A0A9W6B0F2"/>
<evidence type="ECO:0000256" key="2">
    <source>
        <dbReference type="ARBA" id="ARBA00007069"/>
    </source>
</evidence>
<organism evidence="10 11">
    <name type="scientific">Philodulcilactobacillus myokoensis</name>
    <dbReference type="NCBI Taxonomy" id="2929573"/>
    <lineage>
        <taxon>Bacteria</taxon>
        <taxon>Bacillati</taxon>
        <taxon>Bacillota</taxon>
        <taxon>Bacilli</taxon>
        <taxon>Lactobacillales</taxon>
        <taxon>Lactobacillaceae</taxon>
        <taxon>Philodulcilactobacillus</taxon>
    </lineage>
</organism>
<dbReference type="CDD" id="cd06261">
    <property type="entry name" value="TM_PBP2"/>
    <property type="match status" value="1"/>
</dbReference>
<evidence type="ECO:0000256" key="1">
    <source>
        <dbReference type="ARBA" id="ARBA00004651"/>
    </source>
</evidence>
<dbReference type="InterPro" id="IPR035906">
    <property type="entry name" value="MetI-like_sf"/>
</dbReference>
<dbReference type="PANTHER" id="PTHR30450">
    <property type="entry name" value="ABC TRANSPORTER PERMEASE"/>
    <property type="match status" value="1"/>
</dbReference>
<evidence type="ECO:0000256" key="6">
    <source>
        <dbReference type="ARBA" id="ARBA00022989"/>
    </source>
</evidence>
<dbReference type="Pfam" id="PF00528">
    <property type="entry name" value="BPD_transp_1"/>
    <property type="match status" value="1"/>
</dbReference>
<reference evidence="10" key="1">
    <citation type="submission" date="2022-07" db="EMBL/GenBank/DDBJ databases">
        <authorList>
            <person name="Kouya T."/>
            <person name="Ishiyama Y."/>
        </authorList>
    </citation>
    <scope>NUCLEOTIDE SEQUENCE</scope>
    <source>
        <strain evidence="10">WR16-4</strain>
    </source>
</reference>
<comment type="caution">
    <text evidence="10">The sequence shown here is derived from an EMBL/GenBank/DDBJ whole genome shotgun (WGS) entry which is preliminary data.</text>
</comment>
<dbReference type="PROSITE" id="PS50928">
    <property type="entry name" value="ABC_TM1"/>
    <property type="match status" value="1"/>
</dbReference>
<dbReference type="InterPro" id="IPR000515">
    <property type="entry name" value="MetI-like"/>
</dbReference>
<gene>
    <name evidence="10" type="ORF">WR164_02700</name>
</gene>
<sequence length="225" mass="24203">MQWYEQYFPNASHMTSQFVQATQETLFMTFITAVIAGILGIIIGVLLVVTGPGGIASNRAFYDILDKIVNLFRSIPFIILLAVIAPFTRLIVGTSIGTTASIVPLIIGTIPFYSRQVQDSLLGVDPGMVEAAQAMGSTKIGIVFRVYLKEGLPTLIRQSVVTLISLISLTAMVGTVGGGGLGNLAIMVGYNRFENDVTIISLILILIIVFAIQLIGDLLARWAEP</sequence>
<evidence type="ECO:0000256" key="3">
    <source>
        <dbReference type="ARBA" id="ARBA00022448"/>
    </source>
</evidence>
<protein>
    <submittedName>
        <fullName evidence="10">D-methionine ABC transporter permease</fullName>
    </submittedName>
</protein>
<keyword evidence="6 8" id="KW-1133">Transmembrane helix</keyword>
<keyword evidence="4" id="KW-1003">Cell membrane</keyword>
<evidence type="ECO:0000256" key="7">
    <source>
        <dbReference type="ARBA" id="ARBA00023136"/>
    </source>
</evidence>
<evidence type="ECO:0000256" key="4">
    <source>
        <dbReference type="ARBA" id="ARBA00022475"/>
    </source>
</evidence>
<feature type="transmembrane region" description="Helical" evidence="8">
    <location>
        <begin position="198"/>
        <end position="220"/>
    </location>
</feature>
<dbReference type="PANTHER" id="PTHR30450:SF1">
    <property type="entry name" value="D-METHIONINE TRANSPORT SYSTEM PERMEASE PROTEIN METI-RELATED"/>
    <property type="match status" value="1"/>
</dbReference>
<dbReference type="FunFam" id="1.10.3720.10:FF:000002">
    <property type="entry name" value="D-methionine ABC transporter permease MetI"/>
    <property type="match status" value="1"/>
</dbReference>
<comment type="subcellular location">
    <subcellularLocation>
        <location evidence="1 8">Cell membrane</location>
        <topology evidence="1 8">Multi-pass membrane protein</topology>
    </subcellularLocation>
</comment>
<dbReference type="RefSeq" id="WP_286135748.1">
    <property type="nucleotide sequence ID" value="NZ_BRPL01000002.1"/>
</dbReference>
<dbReference type="EMBL" id="BRPL01000002">
    <property type="protein sequence ID" value="GLB46291.1"/>
    <property type="molecule type" value="Genomic_DNA"/>
</dbReference>
<dbReference type="GO" id="GO:0005886">
    <property type="term" value="C:plasma membrane"/>
    <property type="evidence" value="ECO:0007669"/>
    <property type="project" value="UniProtKB-SubCell"/>
</dbReference>
<dbReference type="InterPro" id="IPR051322">
    <property type="entry name" value="AA_ABC_Transporter_Permease"/>
</dbReference>